<reference evidence="2 3" key="1">
    <citation type="submission" date="2016-10" db="EMBL/GenBank/DDBJ databases">
        <authorList>
            <person name="de Groot N.N."/>
        </authorList>
    </citation>
    <scope>NUCLEOTIDE SEQUENCE [LARGE SCALE GENOMIC DNA]</scope>
    <source>
        <strain evidence="2 3">DSM 21741</strain>
    </source>
</reference>
<protein>
    <recommendedName>
        <fullName evidence="1">DUF6194 domain-containing protein</fullName>
    </recommendedName>
</protein>
<dbReference type="InterPro" id="IPR045676">
    <property type="entry name" value="DUF6194"/>
</dbReference>
<gene>
    <name evidence="2" type="ORF">SAMN04488543_2172</name>
</gene>
<organism evidence="2 3">
    <name type="scientific">Friedmanniella luteola</name>
    <dbReference type="NCBI Taxonomy" id="546871"/>
    <lineage>
        <taxon>Bacteria</taxon>
        <taxon>Bacillati</taxon>
        <taxon>Actinomycetota</taxon>
        <taxon>Actinomycetes</taxon>
        <taxon>Propionibacteriales</taxon>
        <taxon>Nocardioidaceae</taxon>
        <taxon>Friedmanniella</taxon>
    </lineage>
</organism>
<sequence>MDVDEVIDQVAALEGVLTLRPQPGDGSPEISWGDAFFYYAPDGQVPNGQPFATVVTKAYPDEEAPWLDRPGTFRLNIAVGRDAMATVLGQDADRVPEAGAPDTLVAHPVYGDLGWVAVTNPGERAGERALTLVRSAHARARARRQRRDGGAQD</sequence>
<keyword evidence="3" id="KW-1185">Reference proteome</keyword>
<dbReference type="Pfam" id="PF19694">
    <property type="entry name" value="DUF6194"/>
    <property type="match status" value="1"/>
</dbReference>
<evidence type="ECO:0000313" key="3">
    <source>
        <dbReference type="Proteomes" id="UP000199092"/>
    </source>
</evidence>
<dbReference type="Proteomes" id="UP000199092">
    <property type="component" value="Chromosome I"/>
</dbReference>
<name>A0A1H1U6C0_9ACTN</name>
<accession>A0A1H1U6C0</accession>
<dbReference type="EMBL" id="LT629749">
    <property type="protein sequence ID" value="SDS67796.1"/>
    <property type="molecule type" value="Genomic_DNA"/>
</dbReference>
<dbReference type="OrthoDB" id="9783727at2"/>
<dbReference type="STRING" id="546871.SAMN04488543_2172"/>
<evidence type="ECO:0000259" key="1">
    <source>
        <dbReference type="Pfam" id="PF19694"/>
    </source>
</evidence>
<dbReference type="RefSeq" id="WP_091412836.1">
    <property type="nucleotide sequence ID" value="NZ_LT629749.1"/>
</dbReference>
<evidence type="ECO:0000313" key="2">
    <source>
        <dbReference type="EMBL" id="SDS67796.1"/>
    </source>
</evidence>
<feature type="domain" description="DUF6194" evidence="1">
    <location>
        <begin position="1"/>
        <end position="148"/>
    </location>
</feature>
<proteinExistence type="predicted"/>
<dbReference type="AlphaFoldDB" id="A0A1H1U6C0"/>